<accession>A0AAV5KZT6</accession>
<organism evidence="1 2">
    <name type="scientific">Rubroshorea leprosula</name>
    <dbReference type="NCBI Taxonomy" id="152421"/>
    <lineage>
        <taxon>Eukaryota</taxon>
        <taxon>Viridiplantae</taxon>
        <taxon>Streptophyta</taxon>
        <taxon>Embryophyta</taxon>
        <taxon>Tracheophyta</taxon>
        <taxon>Spermatophyta</taxon>
        <taxon>Magnoliopsida</taxon>
        <taxon>eudicotyledons</taxon>
        <taxon>Gunneridae</taxon>
        <taxon>Pentapetalae</taxon>
        <taxon>rosids</taxon>
        <taxon>malvids</taxon>
        <taxon>Malvales</taxon>
        <taxon>Dipterocarpaceae</taxon>
        <taxon>Rubroshorea</taxon>
    </lineage>
</organism>
<name>A0AAV5KZT6_9ROSI</name>
<gene>
    <name evidence="1" type="ORF">SLEP1_g39316</name>
</gene>
<reference evidence="1 2" key="1">
    <citation type="journal article" date="2021" name="Commun. Biol.">
        <title>The genome of Shorea leprosula (Dipterocarpaceae) highlights the ecological relevance of drought in aseasonal tropical rainforests.</title>
        <authorList>
            <person name="Ng K.K.S."/>
            <person name="Kobayashi M.J."/>
            <person name="Fawcett J.A."/>
            <person name="Hatakeyama M."/>
            <person name="Paape T."/>
            <person name="Ng C.H."/>
            <person name="Ang C.C."/>
            <person name="Tnah L.H."/>
            <person name="Lee C.T."/>
            <person name="Nishiyama T."/>
            <person name="Sese J."/>
            <person name="O'Brien M.J."/>
            <person name="Copetti D."/>
            <person name="Mohd Noor M.I."/>
            <person name="Ong R.C."/>
            <person name="Putra M."/>
            <person name="Sireger I.Z."/>
            <person name="Indrioko S."/>
            <person name="Kosugi Y."/>
            <person name="Izuno A."/>
            <person name="Isagi Y."/>
            <person name="Lee S.L."/>
            <person name="Shimizu K.K."/>
        </authorList>
    </citation>
    <scope>NUCLEOTIDE SEQUENCE [LARGE SCALE GENOMIC DNA]</scope>
    <source>
        <strain evidence="1">214</strain>
    </source>
</reference>
<evidence type="ECO:0000313" key="2">
    <source>
        <dbReference type="Proteomes" id="UP001054252"/>
    </source>
</evidence>
<keyword evidence="2" id="KW-1185">Reference proteome</keyword>
<sequence>MPYMCLWLMLMRYTEHHQVIWSQVNPRHTTGSEAYISEGNTSCILDIIYPVLHHWI</sequence>
<dbReference type="AlphaFoldDB" id="A0AAV5KZT6"/>
<dbReference type="Proteomes" id="UP001054252">
    <property type="component" value="Unassembled WGS sequence"/>
</dbReference>
<proteinExistence type="predicted"/>
<evidence type="ECO:0000313" key="1">
    <source>
        <dbReference type="EMBL" id="GKV30511.1"/>
    </source>
</evidence>
<dbReference type="EMBL" id="BPVZ01000087">
    <property type="protein sequence ID" value="GKV30511.1"/>
    <property type="molecule type" value="Genomic_DNA"/>
</dbReference>
<protein>
    <submittedName>
        <fullName evidence="1">Uncharacterized protein</fullName>
    </submittedName>
</protein>
<comment type="caution">
    <text evidence="1">The sequence shown here is derived from an EMBL/GenBank/DDBJ whole genome shotgun (WGS) entry which is preliminary data.</text>
</comment>